<dbReference type="EMBL" id="CALNXK010000280">
    <property type="protein sequence ID" value="CAH3180594.1"/>
    <property type="molecule type" value="Genomic_DNA"/>
</dbReference>
<feature type="compositionally biased region" description="Basic residues" evidence="1">
    <location>
        <begin position="934"/>
        <end position="943"/>
    </location>
</feature>
<organism evidence="2 3">
    <name type="scientific">Porites lobata</name>
    <dbReference type="NCBI Taxonomy" id="104759"/>
    <lineage>
        <taxon>Eukaryota</taxon>
        <taxon>Metazoa</taxon>
        <taxon>Cnidaria</taxon>
        <taxon>Anthozoa</taxon>
        <taxon>Hexacorallia</taxon>
        <taxon>Scleractinia</taxon>
        <taxon>Fungiina</taxon>
        <taxon>Poritidae</taxon>
        <taxon>Porites</taxon>
    </lineage>
</organism>
<feature type="compositionally biased region" description="Polar residues" evidence="1">
    <location>
        <begin position="630"/>
        <end position="642"/>
    </location>
</feature>
<evidence type="ECO:0000256" key="1">
    <source>
        <dbReference type="SAM" id="MobiDB-lite"/>
    </source>
</evidence>
<gene>
    <name evidence="2" type="ORF">PLOB_00023776</name>
</gene>
<feature type="region of interest" description="Disordered" evidence="1">
    <location>
        <begin position="618"/>
        <end position="642"/>
    </location>
</feature>
<feature type="region of interest" description="Disordered" evidence="1">
    <location>
        <begin position="1132"/>
        <end position="1161"/>
    </location>
</feature>
<feature type="compositionally biased region" description="Basic residues" evidence="1">
    <location>
        <begin position="1140"/>
        <end position="1161"/>
    </location>
</feature>
<evidence type="ECO:0000313" key="2">
    <source>
        <dbReference type="EMBL" id="CAH3180594.1"/>
    </source>
</evidence>
<accession>A0ABN8RNX7</accession>
<feature type="compositionally biased region" description="Polar residues" evidence="1">
    <location>
        <begin position="282"/>
        <end position="303"/>
    </location>
</feature>
<evidence type="ECO:0000313" key="3">
    <source>
        <dbReference type="Proteomes" id="UP001159405"/>
    </source>
</evidence>
<feature type="region of interest" description="Disordered" evidence="1">
    <location>
        <begin position="930"/>
        <end position="951"/>
    </location>
</feature>
<feature type="region of interest" description="Disordered" evidence="1">
    <location>
        <begin position="766"/>
        <end position="785"/>
    </location>
</feature>
<protein>
    <submittedName>
        <fullName evidence="2">Uncharacterized protein</fullName>
    </submittedName>
</protein>
<reference evidence="2 3" key="1">
    <citation type="submission" date="2022-05" db="EMBL/GenBank/DDBJ databases">
        <authorList>
            <consortium name="Genoscope - CEA"/>
            <person name="William W."/>
        </authorList>
    </citation>
    <scope>NUCLEOTIDE SEQUENCE [LARGE SCALE GENOMIC DNA]</scope>
</reference>
<dbReference type="Proteomes" id="UP001159405">
    <property type="component" value="Unassembled WGS sequence"/>
</dbReference>
<feature type="region of interest" description="Disordered" evidence="1">
    <location>
        <begin position="790"/>
        <end position="881"/>
    </location>
</feature>
<sequence>MLTTLPRLRDTKGMTADRLPRLASDRRKKISQVGKVFPKTVVQEKVDEKLDFHCVGLDKDKNVSFPTVEGEWSPSGPGDELGSLSPIREFDDGTEVTLPELPGILGCRRNNTTPSPDVSEPLDLLIKGEASKKSQTQVSLDAMEEPPVVPPEEVMRTNLEPIIDTLFEEDELFAQDFDQDGLNRILFIRKMGIYVEIKTKDYLQGVVCTPLFHCPRCKDHWMEFGTVPENCQFARQPTRGPAIQLASSRKPARKRKAKRKLGDIKEGFIVSGSGTVLNQIDENDSEQTSPQSHSNRGNTQSTLGDVALPDYLKSDDVKLEDIKLQEIDSFTMMEAFKEVADIQKLDKETYVRTVAEVLGFSEDQYDEFARVTIKNAEDNIEPNDNSCNFKAPTLTRFQSSLFGSHAEDGLGMSQAPTANKETYVRTVAESLGFSEDQYDEFARVTIKNAEDKIGPNDNSCDFKTTTLTRPQSSLFGSYAEDGLGTSQAPAANKETYVRTVAEALGFSEDQYDEFARVTIKNAEDKIGPNDNSCDFKTTTLTRPQSSLFGSHAEDGLGTSQAPAANKETYVRTVAEALGFSEDQFDEFARVTVKNAEDKIGPNDNSCDFKTTTLTRPQSSLFGSHAEDGLGTSQAPTANGTTPSQITINQTVDDIGDSFGEFTAPSTNKTARATGTDVMEKFSDKASLRSILNTSMLNSMTVKDLPDRIRGKLLSILRFQRRNRQKQAAPQKASTNKNWVSFITRRGFAEGGSRTASASGQRYSVLSSFDSDEEGPSTLRSPSDVLAYKELQSQKRSRKKNPSMRNRTGQPDTPFQRLGRHSVSVPNNSASFYSHDDGDSDEENWGRRRAPRVGSSRAHMSDSRASIMSDMSRAPHVSDSRTSMLQKYSRVMGSARARKDVSFSNLDDRMSYGSLRNGDSVYAIYDDEATGGKSNRARRSIRKKEKGDSVKRPGMYHSKVIQDMAVVQGSPSISHVTESFGDANIAYGSNARLSQARISLTEASSSALISNSTLMNKPSMRPTSSVIIKKPQKRTETPEMECALLLTEESKAVNSIDELPPLEPAVLEASVTTTRTHEQELNREQKEMREKLFKTVEKRKPLISLADLNFIHRLPVSSAFTYSFFELPSHHREHNESIKKAAGRIGRRRKKESGHFRSKSAP</sequence>
<comment type="caution">
    <text evidence="2">The sequence shown here is derived from an EMBL/GenBank/DDBJ whole genome shotgun (WGS) entry which is preliminary data.</text>
</comment>
<keyword evidence="3" id="KW-1185">Reference proteome</keyword>
<feature type="compositionally biased region" description="Basic residues" evidence="1">
    <location>
        <begin position="250"/>
        <end position="259"/>
    </location>
</feature>
<feature type="region of interest" description="Disordered" evidence="1">
    <location>
        <begin position="282"/>
        <end position="305"/>
    </location>
</feature>
<proteinExistence type="predicted"/>
<feature type="region of interest" description="Disordered" evidence="1">
    <location>
        <begin position="240"/>
        <end position="259"/>
    </location>
</feature>
<name>A0ABN8RNX7_9CNID</name>
<feature type="compositionally biased region" description="Polar residues" evidence="1">
    <location>
        <begin position="802"/>
        <end position="812"/>
    </location>
</feature>